<dbReference type="InterPro" id="IPR027057">
    <property type="entry name" value="CAXX_Prtase_1"/>
</dbReference>
<keyword evidence="5 8" id="KW-0482">Metalloprotease</keyword>
<evidence type="ECO:0000256" key="2">
    <source>
        <dbReference type="ARBA" id="ARBA00022723"/>
    </source>
</evidence>
<dbReference type="GO" id="GO:0071586">
    <property type="term" value="P:CAAX-box protein processing"/>
    <property type="evidence" value="ECO:0007669"/>
    <property type="project" value="InterPro"/>
</dbReference>
<feature type="transmembrane region" description="Helical" evidence="9">
    <location>
        <begin position="281"/>
        <end position="303"/>
    </location>
</feature>
<protein>
    <submittedName>
        <fullName evidence="12">M48 family metallopeptidase</fullName>
    </submittedName>
</protein>
<dbReference type="Pfam" id="PF01435">
    <property type="entry name" value="Peptidase_M48"/>
    <property type="match status" value="1"/>
</dbReference>
<keyword evidence="9" id="KW-0812">Transmembrane</keyword>
<keyword evidence="9" id="KW-0472">Membrane</keyword>
<evidence type="ECO:0000256" key="9">
    <source>
        <dbReference type="SAM" id="Phobius"/>
    </source>
</evidence>
<feature type="domain" description="Peptidase M48" evidence="10">
    <location>
        <begin position="199"/>
        <end position="401"/>
    </location>
</feature>
<dbReference type="Pfam" id="PF16491">
    <property type="entry name" value="Peptidase_M48_N"/>
    <property type="match status" value="1"/>
</dbReference>
<feature type="binding site" evidence="7">
    <location>
        <position position="267"/>
    </location>
    <ligand>
        <name>Zn(2+)</name>
        <dbReference type="ChEBI" id="CHEBI:29105"/>
        <note>catalytic</note>
    </ligand>
</feature>
<evidence type="ECO:0000256" key="1">
    <source>
        <dbReference type="ARBA" id="ARBA00022670"/>
    </source>
</evidence>
<comment type="cofactor">
    <cofactor evidence="7 8">
        <name>Zn(2+)</name>
        <dbReference type="ChEBI" id="CHEBI:29105"/>
    </cofactor>
    <text evidence="7 8">Binds 1 zinc ion per subunit.</text>
</comment>
<comment type="similarity">
    <text evidence="8">Belongs to the peptidase M48 family.</text>
</comment>
<sequence length="408" mass="47793">MTKKLKLTISIFFLLLLIFIGIVLTSEYTNMKNIRAEYSDLSEESYNLRKDSLRVWGIRLILQFFIPLIFLTSRLSSGIRSLIERKSLFLTGLFYGIIFFTLMFIINLPLNYYSSFYLSHKYGLSNQTFYRWLEVSLKSFIVNDLLICLFIFVPFYIIKRSPKTWWLQLSVLAIPVIIFMVFISPFVVDPIFNKYTSIEDEKLGKEITELLHKADIGDASIYKVDKSKDTKTMNAYMTGVFHSKRIVLWDTTINNLDEKEVLSITAHEIGHYVKGHIWKNIIQSSFSIVLLLFLVHITSTWILKSSHETFGIKKLHDIAALPLLLVVLNFYSFIGSPIMNYFSREMEIEADAYEITLTEDRESAISAMEKLYKESLGLPRPSNIYKIWYFTHPTLEDRLEFYRNYPLD</sequence>
<dbReference type="Proteomes" id="UP000469523">
    <property type="component" value="Unassembled WGS sequence"/>
</dbReference>
<dbReference type="RefSeq" id="WP_154442742.1">
    <property type="nucleotide sequence ID" value="NZ_JAHLPJ010000001.1"/>
</dbReference>
<evidence type="ECO:0000313" key="13">
    <source>
        <dbReference type="Proteomes" id="UP000469523"/>
    </source>
</evidence>
<comment type="caution">
    <text evidence="12">The sequence shown here is derived from an EMBL/GenBank/DDBJ whole genome shotgun (WGS) entry which is preliminary data.</text>
</comment>
<dbReference type="InterPro" id="IPR001915">
    <property type="entry name" value="Peptidase_M48"/>
</dbReference>
<feature type="binding site" evidence="7">
    <location>
        <position position="347"/>
    </location>
    <ligand>
        <name>Zn(2+)</name>
        <dbReference type="ChEBI" id="CHEBI:29105"/>
        <note>catalytic</note>
    </ligand>
</feature>
<evidence type="ECO:0000259" key="11">
    <source>
        <dbReference type="Pfam" id="PF16491"/>
    </source>
</evidence>
<evidence type="ECO:0000313" key="12">
    <source>
        <dbReference type="EMBL" id="MSU03192.1"/>
    </source>
</evidence>
<dbReference type="GO" id="GO:0046872">
    <property type="term" value="F:metal ion binding"/>
    <property type="evidence" value="ECO:0007669"/>
    <property type="project" value="UniProtKB-KW"/>
</dbReference>
<evidence type="ECO:0000256" key="3">
    <source>
        <dbReference type="ARBA" id="ARBA00022801"/>
    </source>
</evidence>
<name>A0A6N7XQT7_9FIRM</name>
<evidence type="ECO:0000256" key="4">
    <source>
        <dbReference type="ARBA" id="ARBA00022833"/>
    </source>
</evidence>
<evidence type="ECO:0000256" key="5">
    <source>
        <dbReference type="ARBA" id="ARBA00023049"/>
    </source>
</evidence>
<evidence type="ECO:0000256" key="8">
    <source>
        <dbReference type="RuleBase" id="RU003983"/>
    </source>
</evidence>
<dbReference type="Gene3D" id="3.30.2010.10">
    <property type="entry name" value="Metalloproteases ('zincins'), catalytic domain"/>
    <property type="match status" value="1"/>
</dbReference>
<feature type="transmembrane region" description="Helical" evidence="9">
    <location>
        <begin position="140"/>
        <end position="158"/>
    </location>
</feature>
<keyword evidence="9" id="KW-1133">Transmembrane helix</keyword>
<keyword evidence="4 7" id="KW-0862">Zinc</keyword>
<evidence type="ECO:0000259" key="10">
    <source>
        <dbReference type="Pfam" id="PF01435"/>
    </source>
</evidence>
<dbReference type="EMBL" id="VUNQ01000058">
    <property type="protein sequence ID" value="MSU03192.1"/>
    <property type="molecule type" value="Genomic_DNA"/>
</dbReference>
<feature type="transmembrane region" description="Helical" evidence="9">
    <location>
        <begin position="56"/>
        <end position="76"/>
    </location>
</feature>
<keyword evidence="3 8" id="KW-0378">Hydrolase</keyword>
<feature type="binding site" evidence="7">
    <location>
        <position position="271"/>
    </location>
    <ligand>
        <name>Zn(2+)</name>
        <dbReference type="ChEBI" id="CHEBI:29105"/>
        <note>catalytic</note>
    </ligand>
</feature>
<gene>
    <name evidence="12" type="ORF">FYJ83_17160</name>
</gene>
<feature type="transmembrane region" description="Helical" evidence="9">
    <location>
        <begin position="88"/>
        <end position="110"/>
    </location>
</feature>
<keyword evidence="2 7" id="KW-0479">Metal-binding</keyword>
<keyword evidence="13" id="KW-1185">Reference proteome</keyword>
<keyword evidence="1 8" id="KW-0645">Protease</keyword>
<dbReference type="CDD" id="cd07343">
    <property type="entry name" value="M48A_Zmpste24p_like"/>
    <property type="match status" value="1"/>
</dbReference>
<dbReference type="GO" id="GO:0004222">
    <property type="term" value="F:metalloendopeptidase activity"/>
    <property type="evidence" value="ECO:0007669"/>
    <property type="project" value="InterPro"/>
</dbReference>
<feature type="transmembrane region" description="Helical" evidence="9">
    <location>
        <begin position="165"/>
        <end position="188"/>
    </location>
</feature>
<proteinExistence type="inferred from homology"/>
<evidence type="ECO:0000256" key="7">
    <source>
        <dbReference type="PIRSR" id="PIRSR627057-2"/>
    </source>
</evidence>
<feature type="transmembrane region" description="Helical" evidence="9">
    <location>
        <begin position="315"/>
        <end position="334"/>
    </location>
</feature>
<feature type="active site" evidence="6">
    <location>
        <position position="268"/>
    </location>
</feature>
<dbReference type="AlphaFoldDB" id="A0A6N7XQT7"/>
<dbReference type="InterPro" id="IPR032456">
    <property type="entry name" value="Peptidase_M48_N"/>
</dbReference>
<feature type="active site" description="Proton donor" evidence="6">
    <location>
        <position position="351"/>
    </location>
</feature>
<feature type="domain" description="CAAX prenyl protease 1 N-terminal" evidence="11">
    <location>
        <begin position="47"/>
        <end position="194"/>
    </location>
</feature>
<organism evidence="12 13">
    <name type="scientific">Tissierella pigra</name>
    <dbReference type="NCBI Taxonomy" id="2607614"/>
    <lineage>
        <taxon>Bacteria</taxon>
        <taxon>Bacillati</taxon>
        <taxon>Bacillota</taxon>
        <taxon>Tissierellia</taxon>
        <taxon>Tissierellales</taxon>
        <taxon>Tissierellaceae</taxon>
        <taxon>Tissierella</taxon>
    </lineage>
</organism>
<reference evidence="12 13" key="1">
    <citation type="submission" date="2019-09" db="EMBL/GenBank/DDBJ databases">
        <title>In-depth cultivation of the pig gut microbiome towards novel bacterial diversity and tailored functional studies.</title>
        <authorList>
            <person name="Wylensek D."/>
            <person name="Hitch T.C.A."/>
            <person name="Clavel T."/>
        </authorList>
    </citation>
    <scope>NUCLEOTIDE SEQUENCE [LARGE SCALE GENOMIC DNA]</scope>
    <source>
        <strain evidence="12 13">WCA3-693-APC-4?</strain>
    </source>
</reference>
<accession>A0A6N7XQT7</accession>
<dbReference type="PANTHER" id="PTHR10120">
    <property type="entry name" value="CAAX PRENYL PROTEASE 1"/>
    <property type="match status" value="1"/>
</dbReference>
<evidence type="ECO:0000256" key="6">
    <source>
        <dbReference type="PIRSR" id="PIRSR627057-1"/>
    </source>
</evidence>